<feature type="non-terminal residue" evidence="1">
    <location>
        <position position="145"/>
    </location>
</feature>
<evidence type="ECO:0000313" key="1">
    <source>
        <dbReference type="EMBL" id="KAJ5200201.1"/>
    </source>
</evidence>
<protein>
    <submittedName>
        <fullName evidence="1">Uncharacterized protein</fullName>
    </submittedName>
</protein>
<reference evidence="1" key="1">
    <citation type="submission" date="2022-11" db="EMBL/GenBank/DDBJ databases">
        <authorList>
            <person name="Petersen C."/>
        </authorList>
    </citation>
    <scope>NUCLEOTIDE SEQUENCE</scope>
    <source>
        <strain evidence="1">IBT 16849</strain>
    </source>
</reference>
<dbReference type="EMBL" id="JAPQKP010000003">
    <property type="protein sequence ID" value="KAJ5200201.1"/>
    <property type="molecule type" value="Genomic_DNA"/>
</dbReference>
<proteinExistence type="predicted"/>
<sequence length="145" mass="15743">TPQLTTLKTFHPTTNYIPTLTMSPTLLQASAASFVLLSIGHTIKGRQWTADPRFKAITGTNSWTCGTLGWYQGSGFFLLTGLLHWQWARDPSLLQDPLNKAMAGIANILLWASSVWYAKYGIKDTAIVLGISAALQAFGVGKACL</sequence>
<dbReference type="Proteomes" id="UP001150879">
    <property type="component" value="Unassembled WGS sequence"/>
</dbReference>
<comment type="caution">
    <text evidence="1">The sequence shown here is derived from an EMBL/GenBank/DDBJ whole genome shotgun (WGS) entry which is preliminary data.</text>
</comment>
<keyword evidence="2" id="KW-1185">Reference proteome</keyword>
<dbReference type="AlphaFoldDB" id="A0A9W9MEI8"/>
<gene>
    <name evidence="1" type="ORF">N7472_005405</name>
</gene>
<reference evidence="1" key="2">
    <citation type="journal article" date="2023" name="IMA Fungus">
        <title>Comparative genomic study of the Penicillium genus elucidates a diverse pangenome and 15 lateral gene transfer events.</title>
        <authorList>
            <person name="Petersen C."/>
            <person name="Sorensen T."/>
            <person name="Nielsen M.R."/>
            <person name="Sondergaard T.E."/>
            <person name="Sorensen J.L."/>
            <person name="Fitzpatrick D.A."/>
            <person name="Frisvad J.C."/>
            <person name="Nielsen K.L."/>
        </authorList>
    </citation>
    <scope>NUCLEOTIDE SEQUENCE</scope>
    <source>
        <strain evidence="1">IBT 16849</strain>
    </source>
</reference>
<name>A0A9W9MEI8_9EURO</name>
<organism evidence="1 2">
    <name type="scientific">Penicillium cf. griseofulvum</name>
    <dbReference type="NCBI Taxonomy" id="2972120"/>
    <lineage>
        <taxon>Eukaryota</taxon>
        <taxon>Fungi</taxon>
        <taxon>Dikarya</taxon>
        <taxon>Ascomycota</taxon>
        <taxon>Pezizomycotina</taxon>
        <taxon>Eurotiomycetes</taxon>
        <taxon>Eurotiomycetidae</taxon>
        <taxon>Eurotiales</taxon>
        <taxon>Aspergillaceae</taxon>
        <taxon>Penicillium</taxon>
    </lineage>
</organism>
<evidence type="ECO:0000313" key="2">
    <source>
        <dbReference type="Proteomes" id="UP001150879"/>
    </source>
</evidence>
<accession>A0A9W9MEI8</accession>